<evidence type="ECO:0000259" key="1">
    <source>
        <dbReference type="Pfam" id="PF08350"/>
    </source>
</evidence>
<evidence type="ECO:0000313" key="3">
    <source>
        <dbReference type="Proteomes" id="UP000290932"/>
    </source>
</evidence>
<comment type="caution">
    <text evidence="2">The sequence shown here is derived from an EMBL/GenBank/DDBJ whole genome shotgun (WGS) entry which is preliminary data.</text>
</comment>
<keyword evidence="3" id="KW-1185">Reference proteome</keyword>
<dbReference type="EMBL" id="LHQS01000003">
    <property type="protein sequence ID" value="RXE55271.1"/>
    <property type="molecule type" value="Genomic_DNA"/>
</dbReference>
<gene>
    <name evidence="2" type="ORF">ABH15_10835</name>
</gene>
<evidence type="ECO:0000313" key="2">
    <source>
        <dbReference type="EMBL" id="RXE55271.1"/>
    </source>
</evidence>
<feature type="domain" description="Methanogenesis regulatory protein FilR1 middle" evidence="1">
    <location>
        <begin position="123"/>
        <end position="243"/>
    </location>
</feature>
<proteinExistence type="predicted"/>
<dbReference type="InterPro" id="IPR013561">
    <property type="entry name" value="FilR1_middle_dom"/>
</dbReference>
<reference evidence="2 3" key="1">
    <citation type="journal article" date="2015" name="Int. J. Syst. Evol. Microbiol.">
        <title>Methanoculleus taiwanensis sp. nov., a methanogen isolated from deep marine sediment at the deformation front area near Taiwan.</title>
        <authorList>
            <person name="Weng C.Y."/>
            <person name="Chen S.C."/>
            <person name="Lai M.C."/>
            <person name="Wu S.Y."/>
            <person name="Lin S."/>
            <person name="Yang T.F."/>
            <person name="Chen P.C."/>
        </authorList>
    </citation>
    <scope>NUCLEOTIDE SEQUENCE [LARGE SCALE GENOMIC DNA]</scope>
    <source>
        <strain evidence="2 3">CYW4</strain>
    </source>
</reference>
<name>A0A498GWK2_9EURY</name>
<sequence>MKIIDFMKIFASERRIEVLDALVRGESKEEIKEHIPPSTFAFTFNHLKQAGFADVRGGDVCLTDRGHAYLVIFETFKDNVNALEKLFNAFPDHTIAFPDEFFMRLHEIGDFELITSEPSNVLKPHQVFFENIRKSKSIRGISPLMFPDYVDFFGQMINSIDTISLVVTEEIYGRIPSSARESETINFYIIDEVPPIAAAVTDRFVSLGFFYKSGSYDFTRDAISTSPRAIAFGNALIEHYMKQSRKI</sequence>
<dbReference type="OrthoDB" id="11410at2157"/>
<dbReference type="RefSeq" id="WP_128694425.1">
    <property type="nucleotide sequence ID" value="NZ_LHQS01000003.1"/>
</dbReference>
<accession>A0A498GWK2</accession>
<dbReference type="Proteomes" id="UP000290932">
    <property type="component" value="Unassembled WGS sequence"/>
</dbReference>
<dbReference type="Pfam" id="PF08350">
    <property type="entry name" value="FilR1_middle"/>
    <property type="match status" value="1"/>
</dbReference>
<protein>
    <recommendedName>
        <fullName evidence="1">Methanogenesis regulatory protein FilR1 middle domain-containing protein</fullName>
    </recommendedName>
</protein>
<organism evidence="2 3">
    <name type="scientific">Methanoculleus taiwanensis</name>
    <dbReference type="NCBI Taxonomy" id="1550565"/>
    <lineage>
        <taxon>Archaea</taxon>
        <taxon>Methanobacteriati</taxon>
        <taxon>Methanobacteriota</taxon>
        <taxon>Stenosarchaea group</taxon>
        <taxon>Methanomicrobia</taxon>
        <taxon>Methanomicrobiales</taxon>
        <taxon>Methanomicrobiaceae</taxon>
        <taxon>Methanoculleus</taxon>
    </lineage>
</organism>
<dbReference type="AlphaFoldDB" id="A0A498GWK2"/>